<keyword evidence="6 7" id="KW-0472">Membrane</keyword>
<proteinExistence type="inferred from homology"/>
<sequence length="389" mass="43366">MSKKTKITALVVLNFIIYISLGLPDSILGSAWPSMRTNYNMGAEQVSYLTTAMLLFSFLSSMAYSQIARKWQDAQIIFISMWLVIIGLALMIVTDNPYVLFLSTPFMGLGQGAIDVTVNHFAAKHLPSSLMSLLHGFYGVGVSLSAGILTVFLTIFASWRMAIGFIGMIELAILALIWFNRGHFSDDKTVPNTTSDEENQAEEKPSEPFYLRYLLIPTFYFFYAIEPVLGIFIASYYVEVFHVSDSLAALYTTLFWLGLTIGRFLTGALTRFFRDKALIFGHLVLLIVLSGTLLLPPKSYTLLLIVAVGLSLAPLYPLMMMLPNRRHSNGIAKRIISYNVAATLLGILVFPLILGFLFKQFGFDLFPIVILFMAVILCCLAGIIYQKKA</sequence>
<dbReference type="PANTHER" id="PTHR23514">
    <property type="entry name" value="BYPASS OF STOP CODON PROTEIN 6"/>
    <property type="match status" value="1"/>
</dbReference>
<dbReference type="InterPro" id="IPR051788">
    <property type="entry name" value="MFS_Transporter"/>
</dbReference>
<dbReference type="InterPro" id="IPR020846">
    <property type="entry name" value="MFS_dom"/>
</dbReference>
<keyword evidence="10" id="KW-1185">Reference proteome</keyword>
<feature type="transmembrane region" description="Helical" evidence="7">
    <location>
        <begin position="301"/>
        <end position="323"/>
    </location>
</feature>
<dbReference type="Proteomes" id="UP000475928">
    <property type="component" value="Unassembled WGS sequence"/>
</dbReference>
<accession>A0A6A0B8I3</accession>
<feature type="transmembrane region" description="Helical" evidence="7">
    <location>
        <begin position="46"/>
        <end position="64"/>
    </location>
</feature>
<evidence type="ECO:0000256" key="1">
    <source>
        <dbReference type="ARBA" id="ARBA00004651"/>
    </source>
</evidence>
<evidence type="ECO:0000259" key="8">
    <source>
        <dbReference type="PROSITE" id="PS50850"/>
    </source>
</evidence>
<feature type="transmembrane region" description="Helical" evidence="7">
    <location>
        <begin position="365"/>
        <end position="385"/>
    </location>
</feature>
<dbReference type="GO" id="GO:0022857">
    <property type="term" value="F:transmembrane transporter activity"/>
    <property type="evidence" value="ECO:0007669"/>
    <property type="project" value="InterPro"/>
</dbReference>
<evidence type="ECO:0000313" key="10">
    <source>
        <dbReference type="Proteomes" id="UP000475928"/>
    </source>
</evidence>
<evidence type="ECO:0000256" key="2">
    <source>
        <dbReference type="ARBA" id="ARBA00008335"/>
    </source>
</evidence>
<evidence type="ECO:0000256" key="3">
    <source>
        <dbReference type="ARBA" id="ARBA00022448"/>
    </source>
</evidence>
<dbReference type="EMBL" id="BLLH01000002">
    <property type="protein sequence ID" value="GFH40137.1"/>
    <property type="molecule type" value="Genomic_DNA"/>
</dbReference>
<feature type="transmembrane region" description="Helical" evidence="7">
    <location>
        <begin position="277"/>
        <end position="295"/>
    </location>
</feature>
<organism evidence="9 10">
    <name type="scientific">Pseudolactococcus insecticola</name>
    <dbReference type="NCBI Taxonomy" id="2709158"/>
    <lineage>
        <taxon>Bacteria</taxon>
        <taxon>Bacillati</taxon>
        <taxon>Bacillota</taxon>
        <taxon>Bacilli</taxon>
        <taxon>Lactobacillales</taxon>
        <taxon>Streptococcaceae</taxon>
        <taxon>Pseudolactococcus</taxon>
    </lineage>
</organism>
<feature type="transmembrane region" description="Helical" evidence="7">
    <location>
        <begin position="248"/>
        <end position="265"/>
    </location>
</feature>
<feature type="domain" description="Major facilitator superfamily (MFS) profile" evidence="8">
    <location>
        <begin position="10"/>
        <end position="389"/>
    </location>
</feature>
<dbReference type="GO" id="GO:0005886">
    <property type="term" value="C:plasma membrane"/>
    <property type="evidence" value="ECO:0007669"/>
    <property type="project" value="UniProtKB-SubCell"/>
</dbReference>
<dbReference type="Pfam" id="PF07690">
    <property type="entry name" value="MFS_1"/>
    <property type="match status" value="1"/>
</dbReference>
<dbReference type="PANTHER" id="PTHR23514:SF3">
    <property type="entry name" value="BYPASS OF STOP CODON PROTEIN 6"/>
    <property type="match status" value="1"/>
</dbReference>
<keyword evidence="5 7" id="KW-1133">Transmembrane helix</keyword>
<feature type="transmembrane region" description="Helical" evidence="7">
    <location>
        <begin position="161"/>
        <end position="179"/>
    </location>
</feature>
<gene>
    <name evidence="9" type="ORF">Hs20B_05350</name>
</gene>
<comment type="similarity">
    <text evidence="2">Belongs to the major facilitator superfamily.</text>
</comment>
<name>A0A6A0B8I3_9LACT</name>
<dbReference type="InterPro" id="IPR011701">
    <property type="entry name" value="MFS"/>
</dbReference>
<comment type="caution">
    <text evidence="9">The sequence shown here is derived from an EMBL/GenBank/DDBJ whole genome shotgun (WGS) entry which is preliminary data.</text>
</comment>
<reference evidence="9 10" key="1">
    <citation type="submission" date="2020-02" db="EMBL/GenBank/DDBJ databases">
        <title>Draft genome sequence of Lactococcus sp. Hs20B0-1.</title>
        <authorList>
            <person name="Noda S."/>
            <person name="Yuki M."/>
            <person name="Ohkuma M."/>
        </authorList>
    </citation>
    <scope>NUCLEOTIDE SEQUENCE [LARGE SCALE GENOMIC DNA]</scope>
    <source>
        <strain evidence="9 10">Hs20B0-1</strain>
    </source>
</reference>
<evidence type="ECO:0000256" key="4">
    <source>
        <dbReference type="ARBA" id="ARBA00022692"/>
    </source>
</evidence>
<protein>
    <submittedName>
        <fullName evidence="9">MFS transporter</fullName>
    </submittedName>
</protein>
<comment type="subcellular location">
    <subcellularLocation>
        <location evidence="1">Cell membrane</location>
        <topology evidence="1">Multi-pass membrane protein</topology>
    </subcellularLocation>
</comment>
<dbReference type="RefSeq" id="WP_172355408.1">
    <property type="nucleotide sequence ID" value="NZ_BLLH01000002.1"/>
</dbReference>
<dbReference type="SUPFAM" id="SSF103473">
    <property type="entry name" value="MFS general substrate transporter"/>
    <property type="match status" value="1"/>
</dbReference>
<keyword evidence="4 7" id="KW-0812">Transmembrane</keyword>
<dbReference type="AlphaFoldDB" id="A0A6A0B8I3"/>
<keyword evidence="3" id="KW-0813">Transport</keyword>
<feature type="transmembrane region" description="Helical" evidence="7">
    <location>
        <begin position="76"/>
        <end position="93"/>
    </location>
</feature>
<dbReference type="PROSITE" id="PS50850">
    <property type="entry name" value="MFS"/>
    <property type="match status" value="1"/>
</dbReference>
<feature type="transmembrane region" description="Helical" evidence="7">
    <location>
        <begin position="335"/>
        <end position="359"/>
    </location>
</feature>
<feature type="transmembrane region" description="Helical" evidence="7">
    <location>
        <begin position="99"/>
        <end position="118"/>
    </location>
</feature>
<dbReference type="Gene3D" id="1.20.1250.20">
    <property type="entry name" value="MFS general substrate transporter like domains"/>
    <property type="match status" value="2"/>
</dbReference>
<feature type="transmembrane region" description="Helical" evidence="7">
    <location>
        <begin position="213"/>
        <end position="236"/>
    </location>
</feature>
<evidence type="ECO:0000256" key="6">
    <source>
        <dbReference type="ARBA" id="ARBA00023136"/>
    </source>
</evidence>
<feature type="transmembrane region" description="Helical" evidence="7">
    <location>
        <begin position="130"/>
        <end position="155"/>
    </location>
</feature>
<evidence type="ECO:0000256" key="7">
    <source>
        <dbReference type="SAM" id="Phobius"/>
    </source>
</evidence>
<evidence type="ECO:0000313" key="9">
    <source>
        <dbReference type="EMBL" id="GFH40137.1"/>
    </source>
</evidence>
<evidence type="ECO:0000256" key="5">
    <source>
        <dbReference type="ARBA" id="ARBA00022989"/>
    </source>
</evidence>
<dbReference type="InterPro" id="IPR036259">
    <property type="entry name" value="MFS_trans_sf"/>
</dbReference>